<accession>A0AAD6TF52</accession>
<dbReference type="GO" id="GO:0016042">
    <property type="term" value="P:lipid catabolic process"/>
    <property type="evidence" value="ECO:0007669"/>
    <property type="project" value="UniProtKB-KW"/>
</dbReference>
<keyword evidence="4" id="KW-0443">Lipid metabolism</keyword>
<sequence>MLPLRPPRGANPVGATTFVAAVNLAVAVGSATLAGTTNDPALVLEEIAFTAYYPADLSQRPRPRKGLDWLLRPVGATLRGYSRFTGVPSWILWPVVFFFGTVLKIPVYRNAPLLPPDNEKQWPLVIFSHGLGGSRTAYSQLCTEMAAAGKVVLAIEHRDGTAPACTVGSRTVLYYRDEDVVFPVEDQSEPRVLPLRADQLVFRQHEVYRTYAAFCALVRESVLLEALDGAEEGLRSWLPAATDGRALVNCDDVALVGHSFGGCTVLSVLSSAPPSSAYPALPISKVIMYDPWLEPLPTPTTSFSEPSTTAAGTPPESVLKPDSRSPEQMLVINSQVFSLWKDHFTRLVDVVNAWEPNRRRLLTLVGSQHHSFSDFPVLPLIRTKSASKLMDLAATLSLAFLDDTLDAALERVPTKPMEEKIIGTRKDGRPKRTLVGEVGDIMY</sequence>
<evidence type="ECO:0000256" key="3">
    <source>
        <dbReference type="ARBA" id="ARBA00022963"/>
    </source>
</evidence>
<dbReference type="AlphaFoldDB" id="A0AAD6TF52"/>
<dbReference type="InterPro" id="IPR029058">
    <property type="entry name" value="AB_hydrolase_fold"/>
</dbReference>
<feature type="compositionally biased region" description="Low complexity" evidence="5">
    <location>
        <begin position="300"/>
        <end position="309"/>
    </location>
</feature>
<keyword evidence="3" id="KW-0442">Lipid degradation</keyword>
<evidence type="ECO:0000256" key="1">
    <source>
        <dbReference type="ARBA" id="ARBA00013201"/>
    </source>
</evidence>
<evidence type="ECO:0000256" key="5">
    <source>
        <dbReference type="SAM" id="MobiDB-lite"/>
    </source>
</evidence>
<evidence type="ECO:0000313" key="6">
    <source>
        <dbReference type="EMBL" id="KAJ7044522.1"/>
    </source>
</evidence>
<keyword evidence="2" id="KW-0378">Hydrolase</keyword>
<dbReference type="GO" id="GO:0003847">
    <property type="term" value="F:1-alkyl-2-acetylglycerophosphocholine esterase activity"/>
    <property type="evidence" value="ECO:0007669"/>
    <property type="project" value="UniProtKB-EC"/>
</dbReference>
<dbReference type="EC" id="3.1.1.47" evidence="1"/>
<dbReference type="Proteomes" id="UP001218188">
    <property type="component" value="Unassembled WGS sequence"/>
</dbReference>
<dbReference type="PANTHER" id="PTHR10272">
    <property type="entry name" value="PLATELET-ACTIVATING FACTOR ACETYLHYDROLASE"/>
    <property type="match status" value="1"/>
</dbReference>
<dbReference type="Pfam" id="PF03403">
    <property type="entry name" value="PAF-AH_p_II"/>
    <property type="match status" value="1"/>
</dbReference>
<comment type="caution">
    <text evidence="6">The sequence shown here is derived from an EMBL/GenBank/DDBJ whole genome shotgun (WGS) entry which is preliminary data.</text>
</comment>
<dbReference type="EMBL" id="JARJCM010000006">
    <property type="protein sequence ID" value="KAJ7044522.1"/>
    <property type="molecule type" value="Genomic_DNA"/>
</dbReference>
<evidence type="ECO:0000256" key="4">
    <source>
        <dbReference type="ARBA" id="ARBA00023098"/>
    </source>
</evidence>
<organism evidence="6 7">
    <name type="scientific">Mycena alexandri</name>
    <dbReference type="NCBI Taxonomy" id="1745969"/>
    <lineage>
        <taxon>Eukaryota</taxon>
        <taxon>Fungi</taxon>
        <taxon>Dikarya</taxon>
        <taxon>Basidiomycota</taxon>
        <taxon>Agaricomycotina</taxon>
        <taxon>Agaricomycetes</taxon>
        <taxon>Agaricomycetidae</taxon>
        <taxon>Agaricales</taxon>
        <taxon>Marasmiineae</taxon>
        <taxon>Mycenaceae</taxon>
        <taxon>Mycena</taxon>
    </lineage>
</organism>
<evidence type="ECO:0000256" key="2">
    <source>
        <dbReference type="ARBA" id="ARBA00022801"/>
    </source>
</evidence>
<gene>
    <name evidence="6" type="ORF">C8F04DRAFT_1068636</name>
</gene>
<dbReference type="PANTHER" id="PTHR10272:SF0">
    <property type="entry name" value="PLATELET-ACTIVATING FACTOR ACETYLHYDROLASE"/>
    <property type="match status" value="1"/>
</dbReference>
<dbReference type="Gene3D" id="3.40.50.1820">
    <property type="entry name" value="alpha/beta hydrolase"/>
    <property type="match status" value="1"/>
</dbReference>
<reference evidence="6" key="1">
    <citation type="submission" date="2023-03" db="EMBL/GenBank/DDBJ databases">
        <title>Massive genome expansion in bonnet fungi (Mycena s.s.) driven by repeated elements and novel gene families across ecological guilds.</title>
        <authorList>
            <consortium name="Lawrence Berkeley National Laboratory"/>
            <person name="Harder C.B."/>
            <person name="Miyauchi S."/>
            <person name="Viragh M."/>
            <person name="Kuo A."/>
            <person name="Thoen E."/>
            <person name="Andreopoulos B."/>
            <person name="Lu D."/>
            <person name="Skrede I."/>
            <person name="Drula E."/>
            <person name="Henrissat B."/>
            <person name="Morin E."/>
            <person name="Kohler A."/>
            <person name="Barry K."/>
            <person name="LaButti K."/>
            <person name="Morin E."/>
            <person name="Salamov A."/>
            <person name="Lipzen A."/>
            <person name="Mereny Z."/>
            <person name="Hegedus B."/>
            <person name="Baldrian P."/>
            <person name="Stursova M."/>
            <person name="Weitz H."/>
            <person name="Taylor A."/>
            <person name="Grigoriev I.V."/>
            <person name="Nagy L.G."/>
            <person name="Martin F."/>
            <person name="Kauserud H."/>
        </authorList>
    </citation>
    <scope>NUCLEOTIDE SEQUENCE</scope>
    <source>
        <strain evidence="6">CBHHK200</strain>
    </source>
</reference>
<protein>
    <recommendedName>
        <fullName evidence="1">1-alkyl-2-acetylglycerophosphocholine esterase</fullName>
        <ecNumber evidence="1">3.1.1.47</ecNumber>
    </recommendedName>
</protein>
<proteinExistence type="predicted"/>
<feature type="region of interest" description="Disordered" evidence="5">
    <location>
        <begin position="300"/>
        <end position="324"/>
    </location>
</feature>
<evidence type="ECO:0000313" key="7">
    <source>
        <dbReference type="Proteomes" id="UP001218188"/>
    </source>
</evidence>
<dbReference type="SUPFAM" id="SSF53474">
    <property type="entry name" value="alpha/beta-Hydrolases"/>
    <property type="match status" value="1"/>
</dbReference>
<keyword evidence="7" id="KW-1185">Reference proteome</keyword>
<name>A0AAD6TF52_9AGAR</name>